<keyword evidence="1" id="KW-0732">Signal</keyword>
<proteinExistence type="predicted"/>
<accession>A0ABT2M2M5</accession>
<name>A0ABT2M2M5_9FIRM</name>
<comment type="caution">
    <text evidence="2">The sequence shown here is derived from an EMBL/GenBank/DDBJ whole genome shotgun (WGS) entry which is preliminary data.</text>
</comment>
<reference evidence="2" key="1">
    <citation type="submission" date="2022-09" db="EMBL/GenBank/DDBJ databases">
        <title>Eubacterium sp. LFL-14 isolated from human feces.</title>
        <authorList>
            <person name="Liu F."/>
        </authorList>
    </citation>
    <scope>NUCLEOTIDE SEQUENCE</scope>
    <source>
        <strain evidence="2">LFL-14</strain>
    </source>
</reference>
<evidence type="ECO:0000313" key="2">
    <source>
        <dbReference type="EMBL" id="MCT7399775.1"/>
    </source>
</evidence>
<gene>
    <name evidence="2" type="ORF">N5B56_11900</name>
</gene>
<evidence type="ECO:0000313" key="3">
    <source>
        <dbReference type="Proteomes" id="UP001431199"/>
    </source>
</evidence>
<feature type="signal peptide" evidence="1">
    <location>
        <begin position="1"/>
        <end position="24"/>
    </location>
</feature>
<keyword evidence="3" id="KW-1185">Reference proteome</keyword>
<dbReference type="RefSeq" id="WP_260979049.1">
    <property type="nucleotide sequence ID" value="NZ_JAODBU010000012.1"/>
</dbReference>
<sequence length="120" mass="12994">MKKKIICLLTAATLLVSNICSVSAANVCGGSTVFQNTKTRALATTYCSYATASDYKIITVLHATDSSHSSYNVSKSKSATTTVQKYKDTENGKKWISASGEHYVYYKGGLNWSYNSVAPK</sequence>
<dbReference type="Proteomes" id="UP001431199">
    <property type="component" value="Unassembled WGS sequence"/>
</dbReference>
<evidence type="ECO:0000256" key="1">
    <source>
        <dbReference type="SAM" id="SignalP"/>
    </source>
</evidence>
<organism evidence="2 3">
    <name type="scientific">Eubacterium album</name>
    <dbReference type="NCBI Taxonomy" id="2978477"/>
    <lineage>
        <taxon>Bacteria</taxon>
        <taxon>Bacillati</taxon>
        <taxon>Bacillota</taxon>
        <taxon>Clostridia</taxon>
        <taxon>Eubacteriales</taxon>
        <taxon>Eubacteriaceae</taxon>
        <taxon>Eubacterium</taxon>
    </lineage>
</organism>
<feature type="chain" id="PRO_5045131357" evidence="1">
    <location>
        <begin position="25"/>
        <end position="120"/>
    </location>
</feature>
<protein>
    <submittedName>
        <fullName evidence="2">Uncharacterized protein</fullName>
    </submittedName>
</protein>
<dbReference type="EMBL" id="JAODBU010000012">
    <property type="protein sequence ID" value="MCT7399775.1"/>
    <property type="molecule type" value="Genomic_DNA"/>
</dbReference>